<dbReference type="AlphaFoldDB" id="A0A9C7PWG6"/>
<evidence type="ECO:0000256" key="1">
    <source>
        <dbReference type="SAM" id="Coils"/>
    </source>
</evidence>
<keyword evidence="1" id="KW-0175">Coiled coil</keyword>
<dbReference type="EMBL" id="BQMJ01000026">
    <property type="protein sequence ID" value="GJQ11655.1"/>
    <property type="molecule type" value="Genomic_DNA"/>
</dbReference>
<reference evidence="2" key="2">
    <citation type="submission" date="2022-01" db="EMBL/GenBank/DDBJ databases">
        <authorList>
            <person name="Hirooka S."/>
            <person name="Miyagishima S.Y."/>
        </authorList>
    </citation>
    <scope>NUCLEOTIDE SEQUENCE</scope>
    <source>
        <strain evidence="2">NBRC 102759</strain>
    </source>
</reference>
<evidence type="ECO:0000313" key="2">
    <source>
        <dbReference type="EMBL" id="GJQ11655.1"/>
    </source>
</evidence>
<feature type="coiled-coil region" evidence="1">
    <location>
        <begin position="86"/>
        <end position="148"/>
    </location>
</feature>
<accession>A0A9C7PWG6</accession>
<name>A0A9C7PWG6_9RHOD</name>
<reference evidence="2" key="1">
    <citation type="journal article" date="2022" name="Proc. Natl. Acad. Sci. U.S.A.">
        <title>Life cycle and functional genomics of the unicellular red alga Galdieria for elucidating algal and plant evolution and industrial use.</title>
        <authorList>
            <person name="Hirooka S."/>
            <person name="Itabashi T."/>
            <person name="Ichinose T.M."/>
            <person name="Onuma R."/>
            <person name="Fujiwara T."/>
            <person name="Yamashita S."/>
            <person name="Jong L.W."/>
            <person name="Tomita R."/>
            <person name="Iwane A.H."/>
            <person name="Miyagishima S.Y."/>
        </authorList>
    </citation>
    <scope>NUCLEOTIDE SEQUENCE</scope>
    <source>
        <strain evidence="2">NBRC 102759</strain>
    </source>
</reference>
<keyword evidence="3" id="KW-1185">Reference proteome</keyword>
<comment type="caution">
    <text evidence="2">The sequence shown here is derived from an EMBL/GenBank/DDBJ whole genome shotgun (WGS) entry which is preliminary data.</text>
</comment>
<gene>
    <name evidence="2" type="ORF">GpartN1_g3446.t1</name>
</gene>
<organism evidence="2 3">
    <name type="scientific">Galdieria partita</name>
    <dbReference type="NCBI Taxonomy" id="83374"/>
    <lineage>
        <taxon>Eukaryota</taxon>
        <taxon>Rhodophyta</taxon>
        <taxon>Bangiophyceae</taxon>
        <taxon>Galdieriales</taxon>
        <taxon>Galdieriaceae</taxon>
        <taxon>Galdieria</taxon>
    </lineage>
</organism>
<evidence type="ECO:0000313" key="3">
    <source>
        <dbReference type="Proteomes" id="UP001061958"/>
    </source>
</evidence>
<protein>
    <submittedName>
        <fullName evidence="2">Uncharacterized protein</fullName>
    </submittedName>
</protein>
<sequence length="149" mass="17571">MKLSCHCFVAYIFPFRRSSVYFLNKSTSTSAIGFYRQGKQRTIKAELSFFDFQNKTSEADSVQFGSVRSKLEDVCRLCENIDQDKLADLQRQLHTICEDVEQLDKLYYELYQRYEQAAQSNEKLVKQVDALQRQVKQLEADIVYFRGEY</sequence>
<proteinExistence type="predicted"/>
<dbReference type="Proteomes" id="UP001061958">
    <property type="component" value="Unassembled WGS sequence"/>
</dbReference>